<feature type="signal peptide" evidence="1">
    <location>
        <begin position="1"/>
        <end position="23"/>
    </location>
</feature>
<dbReference type="EMBL" id="CAXLJM020000076">
    <property type="protein sequence ID" value="CAL8129036.1"/>
    <property type="molecule type" value="Genomic_DNA"/>
</dbReference>
<accession>A0ABP1RJ58</accession>
<evidence type="ECO:0000313" key="2">
    <source>
        <dbReference type="EMBL" id="CAL8129036.1"/>
    </source>
</evidence>
<keyword evidence="1" id="KW-0732">Signal</keyword>
<dbReference type="Proteomes" id="UP001642540">
    <property type="component" value="Unassembled WGS sequence"/>
</dbReference>
<protein>
    <submittedName>
        <fullName evidence="2">Uncharacterized protein</fullName>
    </submittedName>
</protein>
<name>A0ABP1RJ58_9HEXA</name>
<comment type="caution">
    <text evidence="2">The sequence shown here is derived from an EMBL/GenBank/DDBJ whole genome shotgun (WGS) entry which is preliminary data.</text>
</comment>
<sequence>MTSSKISIVLVVIIAGVIQFSFCQQPLESALYENFGSHGAHINVYNTCPDLSHPNFNFDNRAKSYCVSGLWIFYSQPNFGYGLSHIEYSPIGTSKICNDFSTIASDVSSARAVASVNTIVEDSFRLYEHQCFMGEVLDTQDGFATLTLPCDHASFIITGSSSWSIYEGDNYTGRSICISAPPGGPVGPRLQSDIRNVGLRYGSIHSVKKGCNALPSERIFDLQPISRSNDSNILGACRIVN</sequence>
<gene>
    <name evidence="2" type="ORF">ODALV1_LOCUS22796</name>
</gene>
<proteinExistence type="predicted"/>
<evidence type="ECO:0000313" key="3">
    <source>
        <dbReference type="Proteomes" id="UP001642540"/>
    </source>
</evidence>
<evidence type="ECO:0000256" key="1">
    <source>
        <dbReference type="SAM" id="SignalP"/>
    </source>
</evidence>
<dbReference type="InterPro" id="IPR011024">
    <property type="entry name" value="G_crystallin-like"/>
</dbReference>
<dbReference type="SUPFAM" id="SSF49695">
    <property type="entry name" value="gamma-Crystallin-like"/>
    <property type="match status" value="1"/>
</dbReference>
<keyword evidence="3" id="KW-1185">Reference proteome</keyword>
<organism evidence="2 3">
    <name type="scientific">Orchesella dallaii</name>
    <dbReference type="NCBI Taxonomy" id="48710"/>
    <lineage>
        <taxon>Eukaryota</taxon>
        <taxon>Metazoa</taxon>
        <taxon>Ecdysozoa</taxon>
        <taxon>Arthropoda</taxon>
        <taxon>Hexapoda</taxon>
        <taxon>Collembola</taxon>
        <taxon>Entomobryomorpha</taxon>
        <taxon>Entomobryoidea</taxon>
        <taxon>Orchesellidae</taxon>
        <taxon>Orchesellinae</taxon>
        <taxon>Orchesella</taxon>
    </lineage>
</organism>
<dbReference type="Gene3D" id="2.60.20.10">
    <property type="entry name" value="Crystallins"/>
    <property type="match status" value="2"/>
</dbReference>
<feature type="chain" id="PRO_5047240537" evidence="1">
    <location>
        <begin position="24"/>
        <end position="241"/>
    </location>
</feature>
<reference evidence="2 3" key="1">
    <citation type="submission" date="2024-08" db="EMBL/GenBank/DDBJ databases">
        <authorList>
            <person name="Cucini C."/>
            <person name="Frati F."/>
        </authorList>
    </citation>
    <scope>NUCLEOTIDE SEQUENCE [LARGE SCALE GENOMIC DNA]</scope>
</reference>